<reference evidence="3" key="1">
    <citation type="journal article" date="2020" name="Nat. Commun.">
        <title>Large-scale genome sequencing of mycorrhizal fungi provides insights into the early evolution of symbiotic traits.</title>
        <authorList>
            <person name="Miyauchi S."/>
            <person name="Kiss E."/>
            <person name="Kuo A."/>
            <person name="Drula E."/>
            <person name="Kohler A."/>
            <person name="Sanchez-Garcia M."/>
            <person name="Morin E."/>
            <person name="Andreopoulos B."/>
            <person name="Barry K.W."/>
            <person name="Bonito G."/>
            <person name="Buee M."/>
            <person name="Carver A."/>
            <person name="Chen C."/>
            <person name="Cichocki N."/>
            <person name="Clum A."/>
            <person name="Culley D."/>
            <person name="Crous P.W."/>
            <person name="Fauchery L."/>
            <person name="Girlanda M."/>
            <person name="Hayes R.D."/>
            <person name="Keri Z."/>
            <person name="LaButti K."/>
            <person name="Lipzen A."/>
            <person name="Lombard V."/>
            <person name="Magnuson J."/>
            <person name="Maillard F."/>
            <person name="Murat C."/>
            <person name="Nolan M."/>
            <person name="Ohm R.A."/>
            <person name="Pangilinan J."/>
            <person name="Pereira M.F."/>
            <person name="Perotto S."/>
            <person name="Peter M."/>
            <person name="Pfister S."/>
            <person name="Riley R."/>
            <person name="Sitrit Y."/>
            <person name="Stielow J.B."/>
            <person name="Szollosi G."/>
            <person name="Zifcakova L."/>
            <person name="Stursova M."/>
            <person name="Spatafora J.W."/>
            <person name="Tedersoo L."/>
            <person name="Vaario L.M."/>
            <person name="Yamada A."/>
            <person name="Yan M."/>
            <person name="Wang P."/>
            <person name="Xu J."/>
            <person name="Bruns T."/>
            <person name="Baldrian P."/>
            <person name="Vilgalys R."/>
            <person name="Dunand C."/>
            <person name="Henrissat B."/>
            <person name="Grigoriev I.V."/>
            <person name="Hibbett D."/>
            <person name="Nagy L.G."/>
            <person name="Martin F.M."/>
        </authorList>
    </citation>
    <scope>NUCLEOTIDE SEQUENCE</scope>
    <source>
        <strain evidence="3">UP504</strain>
    </source>
</reference>
<dbReference type="Gene3D" id="3.40.50.720">
    <property type="entry name" value="NAD(P)-binding Rossmann-like Domain"/>
    <property type="match status" value="1"/>
</dbReference>
<organism evidence="3 4">
    <name type="scientific">Hydnum rufescens UP504</name>
    <dbReference type="NCBI Taxonomy" id="1448309"/>
    <lineage>
        <taxon>Eukaryota</taxon>
        <taxon>Fungi</taxon>
        <taxon>Dikarya</taxon>
        <taxon>Basidiomycota</taxon>
        <taxon>Agaricomycotina</taxon>
        <taxon>Agaricomycetes</taxon>
        <taxon>Cantharellales</taxon>
        <taxon>Hydnaceae</taxon>
        <taxon>Hydnum</taxon>
    </lineage>
</organism>
<dbReference type="EMBL" id="MU129067">
    <property type="protein sequence ID" value="KAF9508026.1"/>
    <property type="molecule type" value="Genomic_DNA"/>
</dbReference>
<dbReference type="GO" id="GO:0006633">
    <property type="term" value="P:fatty acid biosynthetic process"/>
    <property type="evidence" value="ECO:0007669"/>
    <property type="project" value="TreeGrafter"/>
</dbReference>
<keyword evidence="2" id="KW-0560">Oxidoreductase</keyword>
<dbReference type="GO" id="GO:0016616">
    <property type="term" value="F:oxidoreductase activity, acting on the CH-OH group of donors, NAD or NADP as acceptor"/>
    <property type="evidence" value="ECO:0007669"/>
    <property type="project" value="TreeGrafter"/>
</dbReference>
<dbReference type="SUPFAM" id="SSF51735">
    <property type="entry name" value="NAD(P)-binding Rossmann-fold domains"/>
    <property type="match status" value="1"/>
</dbReference>
<dbReference type="GO" id="GO:0048038">
    <property type="term" value="F:quinone binding"/>
    <property type="evidence" value="ECO:0007669"/>
    <property type="project" value="TreeGrafter"/>
</dbReference>
<dbReference type="InterPro" id="IPR036291">
    <property type="entry name" value="NAD(P)-bd_dom_sf"/>
</dbReference>
<evidence type="ECO:0000256" key="1">
    <source>
        <dbReference type="ARBA" id="ARBA00006484"/>
    </source>
</evidence>
<dbReference type="PANTHER" id="PTHR42760">
    <property type="entry name" value="SHORT-CHAIN DEHYDROGENASES/REDUCTASES FAMILY MEMBER"/>
    <property type="match status" value="1"/>
</dbReference>
<dbReference type="Proteomes" id="UP000886523">
    <property type="component" value="Unassembled WGS sequence"/>
</dbReference>
<dbReference type="PRINTS" id="PR00081">
    <property type="entry name" value="GDHRDH"/>
</dbReference>
<protein>
    <recommendedName>
        <fullName evidence="5">NAD(P)-binding protein</fullName>
    </recommendedName>
</protein>
<dbReference type="Pfam" id="PF00106">
    <property type="entry name" value="adh_short"/>
    <property type="match status" value="1"/>
</dbReference>
<sequence length="325" mass="34334">MSQRLGQVSGHLASFPRGLLAGEVAIITGAAQGIGRSAALLFAKEGAKVVVSDLDVKKAEIVVQEIKAAGGDAIAVGGDVGAEDFPDRILKATLDKYGKLNHIVNNAGFTYDKMIHTMGDDVFDVIMKVHVRAPFRLVRAAAPYLRIKGSKENRSIVNVSSTTGLHGMSGRLTMPPYVVSACTRFAPKFFFTHFLGFMNFLGQSRPLTHVNFIRTLAKEWGPFGVRANTIAFGLIQTRLTGAKAAGETIEVDGKKIALGFPGQPVAGNSANPIPLQRAGSADEACCRSRDSPPVPAPPRLASSLVSPLASYVSGHTLEVTAGLGI</sequence>
<dbReference type="AlphaFoldDB" id="A0A9P6DMJ7"/>
<gene>
    <name evidence="3" type="ORF">BS47DRAFT_1398151</name>
</gene>
<dbReference type="CDD" id="cd05233">
    <property type="entry name" value="SDR_c"/>
    <property type="match status" value="1"/>
</dbReference>
<evidence type="ECO:0000256" key="2">
    <source>
        <dbReference type="ARBA" id="ARBA00023002"/>
    </source>
</evidence>
<evidence type="ECO:0000313" key="3">
    <source>
        <dbReference type="EMBL" id="KAF9508026.1"/>
    </source>
</evidence>
<evidence type="ECO:0000313" key="4">
    <source>
        <dbReference type="Proteomes" id="UP000886523"/>
    </source>
</evidence>
<proteinExistence type="inferred from homology"/>
<keyword evidence="4" id="KW-1185">Reference proteome</keyword>
<accession>A0A9P6DMJ7</accession>
<comment type="caution">
    <text evidence="3">The sequence shown here is derived from an EMBL/GenBank/DDBJ whole genome shotgun (WGS) entry which is preliminary data.</text>
</comment>
<dbReference type="OrthoDB" id="1393670at2759"/>
<name>A0A9P6DMJ7_9AGAM</name>
<evidence type="ECO:0008006" key="5">
    <source>
        <dbReference type="Google" id="ProtNLM"/>
    </source>
</evidence>
<dbReference type="PANTHER" id="PTHR42760:SF133">
    <property type="entry name" value="3-OXOACYL-[ACYL-CARRIER-PROTEIN] REDUCTASE"/>
    <property type="match status" value="1"/>
</dbReference>
<dbReference type="InterPro" id="IPR002347">
    <property type="entry name" value="SDR_fam"/>
</dbReference>
<comment type="similarity">
    <text evidence="1">Belongs to the short-chain dehydrogenases/reductases (SDR) family.</text>
</comment>